<evidence type="ECO:0000256" key="1">
    <source>
        <dbReference type="ARBA" id="ARBA00023002"/>
    </source>
</evidence>
<reference evidence="3 4" key="1">
    <citation type="submission" date="2017-08" db="EMBL/GenBank/DDBJ databases">
        <authorList>
            <person name="de Groot N.N."/>
        </authorList>
    </citation>
    <scope>NUCLEOTIDE SEQUENCE [LARGE SCALE GENOMIC DNA]</scope>
    <source>
        <strain evidence="3 4">PfR 37</strain>
    </source>
</reference>
<dbReference type="InterPro" id="IPR051265">
    <property type="entry name" value="HIBADH-related_NP60_sf"/>
</dbReference>
<dbReference type="Proteomes" id="UP000233564">
    <property type="component" value="Unassembled WGS sequence"/>
</dbReference>
<name>A0A2N1E930_PSEFL</name>
<dbReference type="InterPro" id="IPR036291">
    <property type="entry name" value="NAD(P)-bd_dom_sf"/>
</dbReference>
<dbReference type="Gene3D" id="1.10.1040.10">
    <property type="entry name" value="N-(1-d-carboxylethyl)-l-norvaline Dehydrogenase, domain 2"/>
    <property type="match status" value="1"/>
</dbReference>
<dbReference type="InterPro" id="IPR006115">
    <property type="entry name" value="6PGDH_NADP-bd"/>
</dbReference>
<organism evidence="3 4">
    <name type="scientific">Pseudomonas fluorescens</name>
    <dbReference type="NCBI Taxonomy" id="294"/>
    <lineage>
        <taxon>Bacteria</taxon>
        <taxon>Pseudomonadati</taxon>
        <taxon>Pseudomonadota</taxon>
        <taxon>Gammaproteobacteria</taxon>
        <taxon>Pseudomonadales</taxon>
        <taxon>Pseudomonadaceae</taxon>
        <taxon>Pseudomonas</taxon>
    </lineage>
</organism>
<dbReference type="Pfam" id="PF03446">
    <property type="entry name" value="NAD_binding_2"/>
    <property type="match status" value="1"/>
</dbReference>
<dbReference type="Gene3D" id="3.40.50.720">
    <property type="entry name" value="NAD(P)-binding Rossmann-like Domain"/>
    <property type="match status" value="1"/>
</dbReference>
<dbReference type="PANTHER" id="PTHR43580">
    <property type="entry name" value="OXIDOREDUCTASE GLYR1-RELATED"/>
    <property type="match status" value="1"/>
</dbReference>
<feature type="domain" description="6-phosphogluconate dehydrogenase NADP-binding" evidence="2">
    <location>
        <begin position="10"/>
        <end position="150"/>
    </location>
</feature>
<accession>A0A2N1E930</accession>
<comment type="caution">
    <text evidence="3">The sequence shown here is derived from an EMBL/GenBank/DDBJ whole genome shotgun (WGS) entry which is preliminary data.</text>
</comment>
<proteinExistence type="predicted"/>
<evidence type="ECO:0000313" key="4">
    <source>
        <dbReference type="Proteomes" id="UP000233564"/>
    </source>
</evidence>
<dbReference type="PANTHER" id="PTHR43580:SF2">
    <property type="entry name" value="CYTOKINE-LIKE NUCLEAR FACTOR N-PAC"/>
    <property type="match status" value="1"/>
</dbReference>
<dbReference type="GO" id="GO:0050661">
    <property type="term" value="F:NADP binding"/>
    <property type="evidence" value="ECO:0007669"/>
    <property type="project" value="InterPro"/>
</dbReference>
<dbReference type="EMBL" id="NVXX01000011">
    <property type="protein sequence ID" value="PKH22864.1"/>
    <property type="molecule type" value="Genomic_DNA"/>
</dbReference>
<dbReference type="AlphaFoldDB" id="A0A2N1E930"/>
<dbReference type="SUPFAM" id="SSF48179">
    <property type="entry name" value="6-phosphogluconate dehydrogenase C-terminal domain-like"/>
    <property type="match status" value="1"/>
</dbReference>
<sequence length="277" mass="31442">MVATMHNILFVGKGLITTSLAERLSSADWKVDYYSRTETRLNFIDLSKYDYIVSCLPNAEISTRVWSNILAVALASHAFQTVFIELSTLTCEAIKQIGNSFNDERLNFIEAPFTGSKTGSLKGSLIYFAYSQRVDTQHDPFLNTTSSKVYTFDHIGAATQFKLFYNLWGLTALGLLGQMLRLLEALPQNELAATIITSHDDFWMNSIAQQKLNQSLARNHQDIHCKLKYAKKDIKYALDEFSDYKLDLSHCLFSILESDQSIGYDELDFTAMSELFK</sequence>
<evidence type="ECO:0000313" key="3">
    <source>
        <dbReference type="EMBL" id="PKH22864.1"/>
    </source>
</evidence>
<dbReference type="GO" id="GO:0016491">
    <property type="term" value="F:oxidoreductase activity"/>
    <property type="evidence" value="ECO:0007669"/>
    <property type="project" value="UniProtKB-KW"/>
</dbReference>
<evidence type="ECO:0000259" key="2">
    <source>
        <dbReference type="Pfam" id="PF03446"/>
    </source>
</evidence>
<dbReference type="InterPro" id="IPR013328">
    <property type="entry name" value="6PGD_dom2"/>
</dbReference>
<protein>
    <recommendedName>
        <fullName evidence="2">6-phosphogluconate dehydrogenase NADP-binding domain-containing protein</fullName>
    </recommendedName>
</protein>
<dbReference type="SUPFAM" id="SSF51735">
    <property type="entry name" value="NAD(P)-binding Rossmann-fold domains"/>
    <property type="match status" value="1"/>
</dbReference>
<keyword evidence="1" id="KW-0560">Oxidoreductase</keyword>
<dbReference type="InterPro" id="IPR008927">
    <property type="entry name" value="6-PGluconate_DH-like_C_sf"/>
</dbReference>
<gene>
    <name evidence="3" type="ORF">CIB54_08520</name>
</gene>